<gene>
    <name evidence="1" type="ORF">GFK26_15550</name>
</gene>
<organism evidence="1 2">
    <name type="scientific">Variovorax paradoxus</name>
    <dbReference type="NCBI Taxonomy" id="34073"/>
    <lineage>
        <taxon>Bacteria</taxon>
        <taxon>Pseudomonadati</taxon>
        <taxon>Pseudomonadota</taxon>
        <taxon>Betaproteobacteria</taxon>
        <taxon>Burkholderiales</taxon>
        <taxon>Comamonadaceae</taxon>
        <taxon>Variovorax</taxon>
    </lineage>
</organism>
<dbReference type="EMBL" id="CP045644">
    <property type="protein sequence ID" value="QFZ84070.1"/>
    <property type="molecule type" value="Genomic_DNA"/>
</dbReference>
<dbReference type="RefSeq" id="WP_153282724.1">
    <property type="nucleotide sequence ID" value="NZ_CP045644.1"/>
</dbReference>
<dbReference type="AlphaFoldDB" id="A0A5Q0M2V3"/>
<reference evidence="1 2" key="1">
    <citation type="submission" date="2019-10" db="EMBL/GenBank/DDBJ databases">
        <title>Complete genome sequence of Variovorax paradoxus 5C-2.</title>
        <authorList>
            <person name="Gogoleva N.E."/>
            <person name="Balkin A.S."/>
        </authorList>
    </citation>
    <scope>NUCLEOTIDE SEQUENCE [LARGE SCALE GENOMIC DNA]</scope>
    <source>
        <strain evidence="1 2">5C-2</strain>
    </source>
</reference>
<evidence type="ECO:0000313" key="2">
    <source>
        <dbReference type="Proteomes" id="UP000326780"/>
    </source>
</evidence>
<dbReference type="InterPro" id="IPR021233">
    <property type="entry name" value="DUF2783"/>
</dbReference>
<name>A0A5Q0M2V3_VARPD</name>
<accession>A0A5Q0M2V3</accession>
<sequence length="65" mass="6941">MELITSPHLDAPDDCYEALIEAHQGLSTQESHAFNARLLLLLANHIGSLSVLRQAFAAARPAGSS</sequence>
<dbReference type="Proteomes" id="UP000326780">
    <property type="component" value="Chromosome"/>
</dbReference>
<protein>
    <submittedName>
        <fullName evidence="1">DUF2783 domain-containing protein</fullName>
    </submittedName>
</protein>
<evidence type="ECO:0000313" key="1">
    <source>
        <dbReference type="EMBL" id="QFZ84070.1"/>
    </source>
</evidence>
<dbReference type="Pfam" id="PF10932">
    <property type="entry name" value="DUF2783"/>
    <property type="match status" value="1"/>
</dbReference>
<proteinExistence type="predicted"/>